<feature type="transmembrane region" description="Helical" evidence="1">
    <location>
        <begin position="147"/>
        <end position="167"/>
    </location>
</feature>
<dbReference type="PANTHER" id="PTHR35152">
    <property type="entry name" value="DOMAIN SIGNALLING PROTEIN, PUTATIVE (AFU_ORTHOLOGUE AFUA_5G11310)-RELATED"/>
    <property type="match status" value="1"/>
</dbReference>
<keyword evidence="4" id="KW-1185">Reference proteome</keyword>
<dbReference type="Proteomes" id="UP000272400">
    <property type="component" value="Unassembled WGS sequence"/>
</dbReference>
<keyword evidence="1" id="KW-0812">Transmembrane</keyword>
<feature type="transmembrane region" description="Helical" evidence="1">
    <location>
        <begin position="216"/>
        <end position="238"/>
    </location>
</feature>
<keyword evidence="1" id="KW-0472">Membrane</keyword>
<comment type="caution">
    <text evidence="3">The sequence shown here is derived from an EMBL/GenBank/DDBJ whole genome shotgun (WGS) entry which is preliminary data.</text>
</comment>
<organism evidence="3 4">
    <name type="scientific">Actinocorallia herbida</name>
    <dbReference type="NCBI Taxonomy" id="58109"/>
    <lineage>
        <taxon>Bacteria</taxon>
        <taxon>Bacillati</taxon>
        <taxon>Actinomycetota</taxon>
        <taxon>Actinomycetes</taxon>
        <taxon>Streptosporangiales</taxon>
        <taxon>Thermomonosporaceae</taxon>
        <taxon>Actinocorallia</taxon>
    </lineage>
</organism>
<dbReference type="Pfam" id="PF03707">
    <property type="entry name" value="MHYT"/>
    <property type="match status" value="3"/>
</dbReference>
<dbReference type="EMBL" id="RJKE01000001">
    <property type="protein sequence ID" value="ROO83172.1"/>
    <property type="molecule type" value="Genomic_DNA"/>
</dbReference>
<dbReference type="GO" id="GO:0016020">
    <property type="term" value="C:membrane"/>
    <property type="evidence" value="ECO:0007669"/>
    <property type="project" value="UniProtKB-UniRule"/>
</dbReference>
<evidence type="ECO:0000313" key="4">
    <source>
        <dbReference type="Proteomes" id="UP000272400"/>
    </source>
</evidence>
<feature type="transmembrane region" description="Helical" evidence="1">
    <location>
        <begin position="49"/>
        <end position="70"/>
    </location>
</feature>
<proteinExistence type="predicted"/>
<evidence type="ECO:0000256" key="1">
    <source>
        <dbReference type="PROSITE-ProRule" id="PRU00244"/>
    </source>
</evidence>
<feature type="transmembrane region" description="Helical" evidence="1">
    <location>
        <begin position="90"/>
        <end position="109"/>
    </location>
</feature>
<dbReference type="PANTHER" id="PTHR35152:SF1">
    <property type="entry name" value="DOMAIN SIGNALLING PROTEIN, PUTATIVE (AFU_ORTHOLOGUE AFUA_5G11310)-RELATED"/>
    <property type="match status" value="1"/>
</dbReference>
<name>A0A3N1CPE9_9ACTN</name>
<evidence type="ECO:0000313" key="3">
    <source>
        <dbReference type="EMBL" id="ROO83172.1"/>
    </source>
</evidence>
<sequence length="261" mass="27321">MHDHVAHVTHFTYGPVTPVLGYLFSVLGSMLGLQCTARARAVRSLQERCAWLAGAAVALGGTGIWVMHFVGMLGFSIPGARIGFDVPLTIFSALFAIAVVGAGLFLVGFDRPLLPGGVLAGCGIAVMHYTGMAAMNTGATIEYALDLVIVSVLIAIAAATAALWCAVRLNGWPTMLGASLIMGLAISGMHYTGMAALRVSDVTDAAVEGTGMSHVLLPLIASVGLVTAVLLVAVGGSASKRERERDKEFRDRLDRQMRLLD</sequence>
<feature type="transmembrane region" description="Helical" evidence="1">
    <location>
        <begin position="19"/>
        <end position="37"/>
    </location>
</feature>
<feature type="transmembrane region" description="Helical" evidence="1">
    <location>
        <begin position="116"/>
        <end position="135"/>
    </location>
</feature>
<dbReference type="RefSeq" id="WP_246052483.1">
    <property type="nucleotide sequence ID" value="NZ_RJKE01000001.1"/>
</dbReference>
<dbReference type="PROSITE" id="PS50924">
    <property type="entry name" value="MHYT"/>
    <property type="match status" value="1"/>
</dbReference>
<keyword evidence="1" id="KW-1133">Transmembrane helix</keyword>
<gene>
    <name evidence="3" type="ORF">EDD29_0666</name>
</gene>
<dbReference type="InterPro" id="IPR005330">
    <property type="entry name" value="MHYT_dom"/>
</dbReference>
<protein>
    <submittedName>
        <fullName evidence="3">NO-binding membrane sensor protein with MHYT domain</fullName>
    </submittedName>
</protein>
<evidence type="ECO:0000259" key="2">
    <source>
        <dbReference type="PROSITE" id="PS50924"/>
    </source>
</evidence>
<feature type="domain" description="MHYT" evidence="2">
    <location>
        <begin position="13"/>
        <end position="200"/>
    </location>
</feature>
<dbReference type="AlphaFoldDB" id="A0A3N1CPE9"/>
<reference evidence="3 4" key="1">
    <citation type="submission" date="2018-11" db="EMBL/GenBank/DDBJ databases">
        <title>Sequencing the genomes of 1000 actinobacteria strains.</title>
        <authorList>
            <person name="Klenk H.-P."/>
        </authorList>
    </citation>
    <scope>NUCLEOTIDE SEQUENCE [LARGE SCALE GENOMIC DNA]</scope>
    <source>
        <strain evidence="3 4">DSM 44254</strain>
    </source>
</reference>
<accession>A0A3N1CPE9</accession>
<feature type="transmembrane region" description="Helical" evidence="1">
    <location>
        <begin position="174"/>
        <end position="196"/>
    </location>
</feature>